<dbReference type="InterPro" id="IPR036286">
    <property type="entry name" value="LexA/Signal_pep-like_sf"/>
</dbReference>
<feature type="transmembrane region" description="Helical" evidence="6">
    <location>
        <begin position="149"/>
        <end position="169"/>
    </location>
</feature>
<dbReference type="NCBIfam" id="TIGR02228">
    <property type="entry name" value="sigpep_I_arch"/>
    <property type="match status" value="1"/>
</dbReference>
<evidence type="ECO:0000256" key="2">
    <source>
        <dbReference type="ARBA" id="ARBA00022692"/>
    </source>
</evidence>
<evidence type="ECO:0000256" key="5">
    <source>
        <dbReference type="NCBIfam" id="TIGR02228"/>
    </source>
</evidence>
<evidence type="ECO:0000256" key="4">
    <source>
        <dbReference type="ARBA" id="ARBA00023136"/>
    </source>
</evidence>
<name>A0A941IC62_9BACI</name>
<dbReference type="CDD" id="cd06530">
    <property type="entry name" value="S26_SPase_I"/>
    <property type="match status" value="1"/>
</dbReference>
<evidence type="ECO:0000256" key="6">
    <source>
        <dbReference type="SAM" id="Phobius"/>
    </source>
</evidence>
<dbReference type="GO" id="GO:0016020">
    <property type="term" value="C:membrane"/>
    <property type="evidence" value="ECO:0007669"/>
    <property type="project" value="UniProtKB-SubCell"/>
</dbReference>
<comment type="subcellular location">
    <subcellularLocation>
        <location evidence="1">Membrane</location>
    </subcellularLocation>
</comment>
<comment type="caution">
    <text evidence="7">The sequence shown here is derived from an EMBL/GenBank/DDBJ whole genome shotgun (WGS) entry which is preliminary data.</text>
</comment>
<evidence type="ECO:0000313" key="8">
    <source>
        <dbReference type="Proteomes" id="UP000675284"/>
    </source>
</evidence>
<accession>A0A941IC62</accession>
<protein>
    <recommendedName>
        <fullName evidence="5">Signal peptidase I</fullName>
        <ecNumber evidence="5">3.4.21.89</ecNumber>
    </recommendedName>
</protein>
<organism evidence="7 8">
    <name type="scientific">Virgibacillus salarius</name>
    <dbReference type="NCBI Taxonomy" id="447199"/>
    <lineage>
        <taxon>Bacteria</taxon>
        <taxon>Bacillati</taxon>
        <taxon>Bacillota</taxon>
        <taxon>Bacilli</taxon>
        <taxon>Bacillales</taxon>
        <taxon>Bacillaceae</taxon>
        <taxon>Virgibacillus</taxon>
    </lineage>
</organism>
<keyword evidence="3 6" id="KW-1133">Transmembrane helix</keyword>
<dbReference type="GO" id="GO:0004252">
    <property type="term" value="F:serine-type endopeptidase activity"/>
    <property type="evidence" value="ECO:0007669"/>
    <property type="project" value="UniProtKB-UniRule"/>
</dbReference>
<keyword evidence="8" id="KW-1185">Reference proteome</keyword>
<dbReference type="InterPro" id="IPR001733">
    <property type="entry name" value="Peptidase_S26B"/>
</dbReference>
<dbReference type="EC" id="3.4.21.89" evidence="5"/>
<feature type="transmembrane region" description="Helical" evidence="6">
    <location>
        <begin position="12"/>
        <end position="31"/>
    </location>
</feature>
<reference evidence="7" key="1">
    <citation type="submission" date="2021-04" db="EMBL/GenBank/DDBJ databases">
        <title>Isolation and polyphasic classification of algal microorganism.</title>
        <authorList>
            <person name="Wang S."/>
        </authorList>
    </citation>
    <scope>NUCLEOTIDE SEQUENCE</scope>
    <source>
        <strain evidence="7">720a</strain>
    </source>
</reference>
<evidence type="ECO:0000313" key="7">
    <source>
        <dbReference type="EMBL" id="MBR7795870.1"/>
    </source>
</evidence>
<dbReference type="GO" id="GO:0006465">
    <property type="term" value="P:signal peptide processing"/>
    <property type="evidence" value="ECO:0007669"/>
    <property type="project" value="UniProtKB-UniRule"/>
</dbReference>
<dbReference type="Proteomes" id="UP000675284">
    <property type="component" value="Unassembled WGS sequence"/>
</dbReference>
<evidence type="ECO:0000256" key="3">
    <source>
        <dbReference type="ARBA" id="ARBA00022989"/>
    </source>
</evidence>
<dbReference type="NCBIfam" id="NF046067">
    <property type="entry name" value="SigPepSipWBacil"/>
    <property type="match status" value="1"/>
</dbReference>
<keyword evidence="4 6" id="KW-0472">Membrane</keyword>
<keyword evidence="2 6" id="KW-0812">Transmembrane</keyword>
<dbReference type="GO" id="GO:0009003">
    <property type="term" value="F:signal peptidase activity"/>
    <property type="evidence" value="ECO:0007669"/>
    <property type="project" value="UniProtKB-EC"/>
</dbReference>
<evidence type="ECO:0000256" key="1">
    <source>
        <dbReference type="ARBA" id="ARBA00004370"/>
    </source>
</evidence>
<dbReference type="PANTHER" id="PTHR10806:SF6">
    <property type="entry name" value="SIGNAL PEPTIDASE COMPLEX CATALYTIC SUBUNIT SEC11"/>
    <property type="match status" value="1"/>
</dbReference>
<dbReference type="InterPro" id="IPR019533">
    <property type="entry name" value="Peptidase_S26"/>
</dbReference>
<sequence>MKNKALLKKISSGLTSLLFIFLLCMLFLVFISKVTGNEGNLFGYQLKTVLSGSMEPKIDTGSIISIKTGGDMTRFHRDDVITFNTKDDMIVTHRITEVLNDGEQYITKGDANDGHDLSPVLSEKIIGYYTGFTIPYVGYVINFASSREGAALLLILPGFLLLTYSYIIIRRTLRQVKEVMDEKDMKTGKKTHFNKKGEDFQ</sequence>
<dbReference type="AlphaFoldDB" id="A0A941IC62"/>
<dbReference type="SUPFAM" id="SSF51306">
    <property type="entry name" value="LexA/Signal peptidase"/>
    <property type="match status" value="1"/>
</dbReference>
<proteinExistence type="predicted"/>
<dbReference type="RefSeq" id="WP_051388299.1">
    <property type="nucleotide sequence ID" value="NZ_BAAACY010000043.1"/>
</dbReference>
<dbReference type="PRINTS" id="PR00728">
    <property type="entry name" value="SIGNALPTASE"/>
</dbReference>
<gene>
    <name evidence="7" type="ORF">KCX74_07410</name>
</gene>
<keyword evidence="7" id="KW-0378">Hydrolase</keyword>
<dbReference type="PANTHER" id="PTHR10806">
    <property type="entry name" value="SIGNAL PEPTIDASE COMPLEX CATALYTIC SUBUNIT SEC11"/>
    <property type="match status" value="1"/>
</dbReference>
<dbReference type="EMBL" id="JAGSOT010000017">
    <property type="protein sequence ID" value="MBR7795870.1"/>
    <property type="molecule type" value="Genomic_DNA"/>
</dbReference>